<organism evidence="2 3">
    <name type="scientific">Pocillopora meandrina</name>
    <dbReference type="NCBI Taxonomy" id="46732"/>
    <lineage>
        <taxon>Eukaryota</taxon>
        <taxon>Metazoa</taxon>
        <taxon>Cnidaria</taxon>
        <taxon>Anthozoa</taxon>
        <taxon>Hexacorallia</taxon>
        <taxon>Scleractinia</taxon>
        <taxon>Astrocoeniina</taxon>
        <taxon>Pocilloporidae</taxon>
        <taxon>Pocillopora</taxon>
    </lineage>
</organism>
<proteinExistence type="predicted"/>
<evidence type="ECO:0000256" key="1">
    <source>
        <dbReference type="SAM" id="MobiDB-lite"/>
    </source>
</evidence>
<dbReference type="EMBL" id="CALNXJ010000006">
    <property type="protein sequence ID" value="CAH3041659.1"/>
    <property type="molecule type" value="Genomic_DNA"/>
</dbReference>
<keyword evidence="3" id="KW-1185">Reference proteome</keyword>
<evidence type="ECO:0000313" key="2">
    <source>
        <dbReference type="EMBL" id="CAH3041659.1"/>
    </source>
</evidence>
<feature type="region of interest" description="Disordered" evidence="1">
    <location>
        <begin position="48"/>
        <end position="70"/>
    </location>
</feature>
<feature type="compositionally biased region" description="Polar residues" evidence="1">
    <location>
        <begin position="59"/>
        <end position="70"/>
    </location>
</feature>
<comment type="caution">
    <text evidence="2">The sequence shown here is derived from an EMBL/GenBank/DDBJ whole genome shotgun (WGS) entry which is preliminary data.</text>
</comment>
<evidence type="ECO:0000313" key="3">
    <source>
        <dbReference type="Proteomes" id="UP001159428"/>
    </source>
</evidence>
<accession>A0AAU9VX28</accession>
<reference evidence="2 3" key="1">
    <citation type="submission" date="2022-05" db="EMBL/GenBank/DDBJ databases">
        <authorList>
            <consortium name="Genoscope - CEA"/>
            <person name="William W."/>
        </authorList>
    </citation>
    <scope>NUCLEOTIDE SEQUENCE [LARGE SCALE GENOMIC DNA]</scope>
</reference>
<name>A0AAU9VX28_9CNID</name>
<dbReference type="AlphaFoldDB" id="A0AAU9VX28"/>
<protein>
    <submittedName>
        <fullName evidence="2">Uncharacterized protein</fullName>
    </submittedName>
</protein>
<gene>
    <name evidence="2" type="ORF">PMEA_00029308</name>
</gene>
<sequence>MVAGSHSGDEKRQFWGHCGKDDELTVGTSRWKEDQSCGFSGIFDGRTNVVKPDPAWRSGGTTLQGHSTQQFTTAEPIRVDHSRRVELVLRLVARDGEKDLEFPKGECKPMSTLTPPPVQE</sequence>
<dbReference type="Proteomes" id="UP001159428">
    <property type="component" value="Unassembled WGS sequence"/>
</dbReference>